<sequence length="226" mass="25730">MSSIALSLQDSNSSVMVYVSNFHDHVMMVVFSIISVVFYAMMSMLLFPSCNRFLFGNELLELVWTIVPSVVLVAIAVPSLRTLYMMDESSPLMSLKCIGHQWYWSYEYGDFDNVEFSSYMLPDEELESGMFRLLEVDNHTVVPSNAELRLLVTSTDVIHSWTIPSLGVKMDAIPGRVNQFFMNSIRSGLMYGQCSEICGSFHSFMPICLEVIPQDEFLKWVNSFNS</sequence>
<evidence type="ECO:0000256" key="15">
    <source>
        <dbReference type="ARBA" id="ARBA00023128"/>
    </source>
</evidence>
<dbReference type="PANTHER" id="PTHR22888:SF9">
    <property type="entry name" value="CYTOCHROME C OXIDASE SUBUNIT 2"/>
    <property type="match status" value="1"/>
</dbReference>
<dbReference type="InterPro" id="IPR001505">
    <property type="entry name" value="Copper_CuA"/>
</dbReference>
<evidence type="ECO:0000256" key="18">
    <source>
        <dbReference type="RuleBase" id="RU000457"/>
    </source>
</evidence>
<evidence type="ECO:0000256" key="17">
    <source>
        <dbReference type="ARBA" id="ARBA00049512"/>
    </source>
</evidence>
<keyword evidence="5 18" id="KW-0813">Transport</keyword>
<dbReference type="InterPro" id="IPR036257">
    <property type="entry name" value="Cyt_c_oxidase_su2_TM_sf"/>
</dbReference>
<evidence type="ECO:0000256" key="3">
    <source>
        <dbReference type="ARBA" id="ARBA00011164"/>
    </source>
</evidence>
<dbReference type="GO" id="GO:0042773">
    <property type="term" value="P:ATP synthesis coupled electron transport"/>
    <property type="evidence" value="ECO:0007669"/>
    <property type="project" value="TreeGrafter"/>
</dbReference>
<evidence type="ECO:0000256" key="6">
    <source>
        <dbReference type="ARBA" id="ARBA00022660"/>
    </source>
</evidence>
<keyword evidence="12 18" id="KW-0249">Electron transport</keyword>
<evidence type="ECO:0000256" key="12">
    <source>
        <dbReference type="ARBA" id="ARBA00022982"/>
    </source>
</evidence>
<keyword evidence="14 18" id="KW-0186">Copper</keyword>
<evidence type="ECO:0000259" key="21">
    <source>
        <dbReference type="PROSITE" id="PS50999"/>
    </source>
</evidence>
<evidence type="ECO:0000256" key="11">
    <source>
        <dbReference type="ARBA" id="ARBA00022967"/>
    </source>
</evidence>
<feature type="domain" description="Cytochrome oxidase subunit II copper A binding" evidence="20">
    <location>
        <begin position="90"/>
        <end position="223"/>
    </location>
</feature>
<evidence type="ECO:0000259" key="20">
    <source>
        <dbReference type="PROSITE" id="PS50857"/>
    </source>
</evidence>
<dbReference type="SUPFAM" id="SSF49503">
    <property type="entry name" value="Cupredoxins"/>
    <property type="match status" value="1"/>
</dbReference>
<dbReference type="SUPFAM" id="SSF81464">
    <property type="entry name" value="Cytochrome c oxidase subunit II-like, transmembrane region"/>
    <property type="match status" value="1"/>
</dbReference>
<keyword evidence="9 18" id="KW-0999">Mitochondrion inner membrane</keyword>
<proteinExistence type="inferred from homology"/>
<comment type="catalytic activity">
    <reaction evidence="17">
        <text>4 Fe(II)-[cytochrome c] + O2 + 8 H(+)(in) = 4 Fe(III)-[cytochrome c] + 2 H2O + 4 H(+)(out)</text>
        <dbReference type="Rhea" id="RHEA:11436"/>
        <dbReference type="Rhea" id="RHEA-COMP:10350"/>
        <dbReference type="Rhea" id="RHEA-COMP:14399"/>
        <dbReference type="ChEBI" id="CHEBI:15377"/>
        <dbReference type="ChEBI" id="CHEBI:15378"/>
        <dbReference type="ChEBI" id="CHEBI:15379"/>
        <dbReference type="ChEBI" id="CHEBI:29033"/>
        <dbReference type="ChEBI" id="CHEBI:29034"/>
        <dbReference type="EC" id="7.1.1.9"/>
    </reaction>
    <physiologicalReaction direction="left-to-right" evidence="17">
        <dbReference type="Rhea" id="RHEA:11437"/>
    </physiologicalReaction>
</comment>
<dbReference type="Pfam" id="PF00116">
    <property type="entry name" value="COX2"/>
    <property type="match status" value="1"/>
</dbReference>
<organism evidence="22">
    <name type="scientific">Ibidoecus plataleae</name>
    <dbReference type="NCBI Taxonomy" id="3004258"/>
    <lineage>
        <taxon>Eukaryota</taxon>
        <taxon>Metazoa</taxon>
        <taxon>Ecdysozoa</taxon>
        <taxon>Arthropoda</taxon>
        <taxon>Hexapoda</taxon>
        <taxon>Insecta</taxon>
        <taxon>Pterygota</taxon>
        <taxon>Neoptera</taxon>
        <taxon>Paraneoptera</taxon>
        <taxon>Psocodea</taxon>
        <taxon>Troctomorpha</taxon>
        <taxon>Phthiraptera</taxon>
        <taxon>Ischnocera</taxon>
        <taxon>Philopteridae</taxon>
        <taxon>Ibidoecus</taxon>
    </lineage>
</organism>
<dbReference type="PROSITE" id="PS50857">
    <property type="entry name" value="COX2_CUA"/>
    <property type="match status" value="1"/>
</dbReference>
<evidence type="ECO:0000313" key="22">
    <source>
        <dbReference type="EMBL" id="WAO28617.1"/>
    </source>
</evidence>
<dbReference type="AlphaFoldDB" id="A0A9E9IYM0"/>
<dbReference type="GO" id="GO:0005507">
    <property type="term" value="F:copper ion binding"/>
    <property type="evidence" value="ECO:0007669"/>
    <property type="project" value="InterPro"/>
</dbReference>
<dbReference type="PRINTS" id="PR01166">
    <property type="entry name" value="CYCOXIDASEII"/>
</dbReference>
<geneLocation type="mitochondrion" evidence="22"/>
<dbReference type="PROSITE" id="PS00078">
    <property type="entry name" value="COX2"/>
    <property type="match status" value="1"/>
</dbReference>
<keyword evidence="11" id="KW-1278">Translocase</keyword>
<keyword evidence="13 19" id="KW-1133">Transmembrane helix</keyword>
<evidence type="ECO:0000256" key="19">
    <source>
        <dbReference type="SAM" id="Phobius"/>
    </source>
</evidence>
<dbReference type="InterPro" id="IPR045187">
    <property type="entry name" value="CcO_II"/>
</dbReference>
<dbReference type="PROSITE" id="PS50999">
    <property type="entry name" value="COX2_TM"/>
    <property type="match status" value="1"/>
</dbReference>
<comment type="cofactor">
    <cofactor evidence="18">
        <name>Cu cation</name>
        <dbReference type="ChEBI" id="CHEBI:23378"/>
    </cofactor>
    <text evidence="18">Binds a copper A center.</text>
</comment>
<dbReference type="InterPro" id="IPR002429">
    <property type="entry name" value="CcO_II-like_C"/>
</dbReference>
<evidence type="ECO:0000256" key="13">
    <source>
        <dbReference type="ARBA" id="ARBA00022989"/>
    </source>
</evidence>
<evidence type="ECO:0000256" key="10">
    <source>
        <dbReference type="ARBA" id="ARBA00022842"/>
    </source>
</evidence>
<dbReference type="PANTHER" id="PTHR22888">
    <property type="entry name" value="CYTOCHROME C OXIDASE, SUBUNIT II"/>
    <property type="match status" value="1"/>
</dbReference>
<dbReference type="GO" id="GO:0005743">
    <property type="term" value="C:mitochondrial inner membrane"/>
    <property type="evidence" value="ECO:0007669"/>
    <property type="project" value="UniProtKB-SubCell"/>
</dbReference>
<gene>
    <name evidence="22" type="primary">COX2</name>
</gene>
<dbReference type="InterPro" id="IPR008972">
    <property type="entry name" value="Cupredoxin"/>
</dbReference>
<evidence type="ECO:0000256" key="2">
    <source>
        <dbReference type="ARBA" id="ARBA00007866"/>
    </source>
</evidence>
<keyword evidence="8 18" id="KW-0479">Metal-binding</keyword>
<reference evidence="22" key="1">
    <citation type="submission" date="2022-05" db="EMBL/GenBank/DDBJ databases">
        <authorList>
            <person name="Nie Y."/>
        </authorList>
    </citation>
    <scope>NUCLEOTIDE SEQUENCE</scope>
</reference>
<keyword evidence="7 18" id="KW-0812">Transmembrane</keyword>
<dbReference type="NCBIfam" id="TIGR02866">
    <property type="entry name" value="CoxB"/>
    <property type="match status" value="1"/>
</dbReference>
<comment type="similarity">
    <text evidence="2 18">Belongs to the cytochrome c oxidase subunit 2 family.</text>
</comment>
<evidence type="ECO:0000256" key="9">
    <source>
        <dbReference type="ARBA" id="ARBA00022792"/>
    </source>
</evidence>
<dbReference type="InterPro" id="IPR011759">
    <property type="entry name" value="Cyt_c_oxidase_su2_TM_dom"/>
</dbReference>
<dbReference type="Gene3D" id="1.10.287.90">
    <property type="match status" value="1"/>
</dbReference>
<dbReference type="CDD" id="cd13912">
    <property type="entry name" value="CcO_II_C"/>
    <property type="match status" value="1"/>
</dbReference>
<dbReference type="GO" id="GO:0016491">
    <property type="term" value="F:oxidoreductase activity"/>
    <property type="evidence" value="ECO:0007669"/>
    <property type="project" value="InterPro"/>
</dbReference>
<evidence type="ECO:0000256" key="8">
    <source>
        <dbReference type="ARBA" id="ARBA00022723"/>
    </source>
</evidence>
<evidence type="ECO:0000256" key="5">
    <source>
        <dbReference type="ARBA" id="ARBA00022448"/>
    </source>
</evidence>
<evidence type="ECO:0000256" key="14">
    <source>
        <dbReference type="ARBA" id="ARBA00023008"/>
    </source>
</evidence>
<feature type="transmembrane region" description="Helical" evidence="19">
    <location>
        <begin position="26"/>
        <end position="47"/>
    </location>
</feature>
<dbReference type="InterPro" id="IPR014222">
    <property type="entry name" value="Cyt_c_oxidase_su2"/>
</dbReference>
<feature type="transmembrane region" description="Helical" evidence="19">
    <location>
        <begin position="59"/>
        <end position="80"/>
    </location>
</feature>
<name>A0A9E9IYM0_9NEOP</name>
<keyword evidence="6 18" id="KW-0679">Respiratory chain</keyword>
<accession>A0A9E9IYM0</accession>
<dbReference type="EMBL" id="ON585569">
    <property type="protein sequence ID" value="WAO28617.1"/>
    <property type="molecule type" value="Genomic_DNA"/>
</dbReference>
<feature type="domain" description="Cytochrome oxidase subunit II transmembrane region profile" evidence="21">
    <location>
        <begin position="1"/>
        <end position="90"/>
    </location>
</feature>
<dbReference type="Gene3D" id="2.60.40.420">
    <property type="entry name" value="Cupredoxins - blue copper proteins"/>
    <property type="match status" value="1"/>
</dbReference>
<dbReference type="FunFam" id="2.60.40.420:FF:000001">
    <property type="entry name" value="Cytochrome c oxidase subunit 2"/>
    <property type="match status" value="1"/>
</dbReference>
<comment type="subcellular location">
    <subcellularLocation>
        <location evidence="1 18">Mitochondrion inner membrane</location>
        <topology evidence="1 18">Multi-pass membrane protein</topology>
    </subcellularLocation>
</comment>
<keyword evidence="16 18" id="KW-0472">Membrane</keyword>
<dbReference type="Pfam" id="PF02790">
    <property type="entry name" value="COX2_TM"/>
    <property type="match status" value="1"/>
</dbReference>
<evidence type="ECO:0000256" key="1">
    <source>
        <dbReference type="ARBA" id="ARBA00004448"/>
    </source>
</evidence>
<keyword evidence="15 18" id="KW-0496">Mitochondrion</keyword>
<comment type="function">
    <text evidence="18">Component of the cytochrome c oxidase, the last enzyme in the mitochondrial electron transport chain which drives oxidative phosphorylation. The respiratory chain contains 3 multisubunit complexes succinate dehydrogenase (complex II, CII), ubiquinol-cytochrome c oxidoreductase (cytochrome b-c1 complex, complex III, CIII) and cytochrome c oxidase (complex IV, CIV), that cooperate to transfer electrons derived from NADH and succinate to molecular oxygen, creating an electrochemical gradient over the inner membrane that drives transmembrane transport and the ATP synthase. Cytochrome c oxidase is the component of the respiratory chain that catalyzes the reduction of oxygen to water. Electrons originating from reduced cytochrome c in the intermembrane space (IMS) are transferred via the dinuclear copper A center (CU(A)) of subunit 2 and heme A of subunit 1 to the active site in subunit 1, a binuclear center (BNC) formed by heme A3 and copper B (CU(B)). The BNC reduces molecular oxygen to 2 water molecules using 4 electrons from cytochrome c in the IMS and 4 protons from the mitochondrial matrix.</text>
</comment>
<dbReference type="GO" id="GO:0004129">
    <property type="term" value="F:cytochrome-c oxidase activity"/>
    <property type="evidence" value="ECO:0007669"/>
    <property type="project" value="UniProtKB-EC"/>
</dbReference>
<evidence type="ECO:0000256" key="16">
    <source>
        <dbReference type="ARBA" id="ARBA00023136"/>
    </source>
</evidence>
<dbReference type="InterPro" id="IPR034210">
    <property type="entry name" value="CcO_II_C"/>
</dbReference>
<keyword evidence="10" id="KW-0460">Magnesium</keyword>
<evidence type="ECO:0000256" key="4">
    <source>
        <dbReference type="ARBA" id="ARBA00015946"/>
    </source>
</evidence>
<evidence type="ECO:0000256" key="7">
    <source>
        <dbReference type="ARBA" id="ARBA00022692"/>
    </source>
</evidence>
<protein>
    <recommendedName>
        <fullName evidence="4 18">Cytochrome c oxidase subunit 2</fullName>
    </recommendedName>
</protein>
<comment type="subunit">
    <text evidence="3">Component of the cytochrome c oxidase (complex IV, CIV), a multisubunit enzyme composed of a catalytic core of 3 subunits and several supernumerary subunits. The complex exists as a monomer or a dimer and forms supercomplexes (SCs) in the inner mitochondrial membrane with ubiquinol-cytochrome c oxidoreductase (cytochrome b-c1 complex, complex III, CIII).</text>
</comment>